<evidence type="ECO:0000313" key="12">
    <source>
        <dbReference type="Proteomes" id="UP000193380"/>
    </source>
</evidence>
<dbReference type="PANTHER" id="PTHR32205:SF5">
    <property type="entry name" value="ARCHAEMETZINCIN-2"/>
    <property type="match status" value="1"/>
</dbReference>
<dbReference type="GO" id="GO:0006508">
    <property type="term" value="P:proteolysis"/>
    <property type="evidence" value="ECO:0007669"/>
    <property type="project" value="UniProtKB-KW"/>
</dbReference>
<dbReference type="Proteomes" id="UP000193380">
    <property type="component" value="Unassembled WGS sequence"/>
</dbReference>
<dbReference type="PANTHER" id="PTHR32205">
    <property type="entry name" value="ARCHAEMETZINCIN-2-RELATED"/>
    <property type="match status" value="1"/>
</dbReference>
<evidence type="ECO:0000256" key="2">
    <source>
        <dbReference type="ARBA" id="ARBA00006954"/>
    </source>
</evidence>
<evidence type="ECO:0000256" key="9">
    <source>
        <dbReference type="ARBA" id="ARBA00040634"/>
    </source>
</evidence>
<evidence type="ECO:0000256" key="6">
    <source>
        <dbReference type="ARBA" id="ARBA00022833"/>
    </source>
</evidence>
<dbReference type="EMBL" id="FR906207">
    <property type="protein sequence ID" value="CDQ83567.1"/>
    <property type="molecule type" value="Genomic_DNA"/>
</dbReference>
<keyword evidence="4" id="KW-0479">Metal-binding</keyword>
<evidence type="ECO:0000313" key="11">
    <source>
        <dbReference type="EMBL" id="CDQ83567.1"/>
    </source>
</evidence>
<evidence type="ECO:0000256" key="5">
    <source>
        <dbReference type="ARBA" id="ARBA00022801"/>
    </source>
</evidence>
<evidence type="ECO:0000256" key="4">
    <source>
        <dbReference type="ARBA" id="ARBA00022723"/>
    </source>
</evidence>
<dbReference type="Gene3D" id="3.40.390.10">
    <property type="entry name" value="Collagenase (Catalytic Domain)"/>
    <property type="match status" value="1"/>
</dbReference>
<keyword evidence="3" id="KW-0645">Protease</keyword>
<accession>A0A060XWC6</accession>
<evidence type="ECO:0000256" key="7">
    <source>
        <dbReference type="ARBA" id="ARBA00023049"/>
    </source>
</evidence>
<gene>
    <name evidence="11" type="ORF">GSONMT00031382001</name>
</gene>
<dbReference type="Pfam" id="PF07998">
    <property type="entry name" value="Peptidase_M54"/>
    <property type="match status" value="1"/>
</dbReference>
<keyword evidence="6" id="KW-0862">Zinc</keyword>
<keyword evidence="7" id="KW-0482">Metalloprotease</keyword>
<proteinExistence type="inferred from homology"/>
<keyword evidence="5" id="KW-0378">Hydrolase</keyword>
<dbReference type="GO" id="GO:0046872">
    <property type="term" value="F:metal ion binding"/>
    <property type="evidence" value="ECO:0007669"/>
    <property type="project" value="UniProtKB-KW"/>
</dbReference>
<dbReference type="AlphaFoldDB" id="A0A060XWC6"/>
<dbReference type="InterPro" id="IPR052009">
    <property type="entry name" value="Archaemetzincin"/>
</dbReference>
<comment type="similarity">
    <text evidence="2">Belongs to the peptidase M54 family.</text>
</comment>
<name>A0A060XWC6_ONCMY</name>
<comment type="function">
    <text evidence="8">Probable zinc metalloprotease.</text>
</comment>
<dbReference type="MEROPS" id="M54.002"/>
<dbReference type="GO" id="GO:0008237">
    <property type="term" value="F:metallopeptidase activity"/>
    <property type="evidence" value="ECO:0007669"/>
    <property type="project" value="UniProtKB-KW"/>
</dbReference>
<protein>
    <recommendedName>
        <fullName evidence="9">Archaemetzincin-2</fullName>
    </recommendedName>
    <alternativeName>
        <fullName evidence="10">Archeobacterial metalloproteinase-like protein 2</fullName>
    </alternativeName>
</protein>
<sequence length="123" mass="14231">MIDLYPKDSWNFVPLSLKEWEFSALPGTTTTSTAGVTCIRPCRGDYSVFKGYYSTPITRSYPLHLCLSLLCVWFQMVTHEIEHIFGVKYCQWMQCVIQGSNHLEHSDRRPLDLCLVCHRIQNG</sequence>
<evidence type="ECO:0000256" key="8">
    <source>
        <dbReference type="ARBA" id="ARBA00024316"/>
    </source>
</evidence>
<reference evidence="11" key="2">
    <citation type="submission" date="2014-03" db="EMBL/GenBank/DDBJ databases">
        <authorList>
            <person name="Genoscope - CEA"/>
        </authorList>
    </citation>
    <scope>NUCLEOTIDE SEQUENCE</scope>
</reference>
<organism evidence="11 12">
    <name type="scientific">Oncorhynchus mykiss</name>
    <name type="common">Rainbow trout</name>
    <name type="synonym">Salmo gairdneri</name>
    <dbReference type="NCBI Taxonomy" id="8022"/>
    <lineage>
        <taxon>Eukaryota</taxon>
        <taxon>Metazoa</taxon>
        <taxon>Chordata</taxon>
        <taxon>Craniata</taxon>
        <taxon>Vertebrata</taxon>
        <taxon>Euteleostomi</taxon>
        <taxon>Actinopterygii</taxon>
        <taxon>Neopterygii</taxon>
        <taxon>Teleostei</taxon>
        <taxon>Protacanthopterygii</taxon>
        <taxon>Salmoniformes</taxon>
        <taxon>Salmonidae</taxon>
        <taxon>Salmoninae</taxon>
        <taxon>Oncorhynchus</taxon>
    </lineage>
</organism>
<reference evidence="11" key="1">
    <citation type="journal article" date="2014" name="Nat. Commun.">
        <title>The rainbow trout genome provides novel insights into evolution after whole-genome duplication in vertebrates.</title>
        <authorList>
            <person name="Berthelot C."/>
            <person name="Brunet F."/>
            <person name="Chalopin D."/>
            <person name="Juanchich A."/>
            <person name="Bernard M."/>
            <person name="Noel B."/>
            <person name="Bento P."/>
            <person name="Da Silva C."/>
            <person name="Labadie K."/>
            <person name="Alberti A."/>
            <person name="Aury J.M."/>
            <person name="Louis A."/>
            <person name="Dehais P."/>
            <person name="Bardou P."/>
            <person name="Montfort J."/>
            <person name="Klopp C."/>
            <person name="Cabau C."/>
            <person name="Gaspin C."/>
            <person name="Thorgaard G.H."/>
            <person name="Boussaha M."/>
            <person name="Quillet E."/>
            <person name="Guyomard R."/>
            <person name="Galiana D."/>
            <person name="Bobe J."/>
            <person name="Volff J.N."/>
            <person name="Genet C."/>
            <person name="Wincker P."/>
            <person name="Jaillon O."/>
            <person name="Roest Crollius H."/>
            <person name="Guiguen Y."/>
        </authorList>
    </citation>
    <scope>NUCLEOTIDE SEQUENCE [LARGE SCALE GENOMIC DNA]</scope>
</reference>
<evidence type="ECO:0000256" key="1">
    <source>
        <dbReference type="ARBA" id="ARBA00001947"/>
    </source>
</evidence>
<evidence type="ECO:0000256" key="3">
    <source>
        <dbReference type="ARBA" id="ARBA00022670"/>
    </source>
</evidence>
<dbReference type="STRING" id="8022.A0A060XWC6"/>
<comment type="cofactor">
    <cofactor evidence="1">
        <name>Zn(2+)</name>
        <dbReference type="ChEBI" id="CHEBI:29105"/>
    </cofactor>
</comment>
<dbReference type="PaxDb" id="8022-A0A060XWC6"/>
<evidence type="ECO:0000256" key="10">
    <source>
        <dbReference type="ARBA" id="ARBA00043240"/>
    </source>
</evidence>
<dbReference type="InterPro" id="IPR024079">
    <property type="entry name" value="MetalloPept_cat_dom_sf"/>
</dbReference>
<dbReference type="InterPro" id="IPR012962">
    <property type="entry name" value="Pept_M54_archaemetzincn"/>
</dbReference>